<gene>
    <name evidence="1" type="ORF">EVAR_28137_1</name>
</gene>
<reference evidence="1 2" key="1">
    <citation type="journal article" date="2019" name="Commun. Biol.">
        <title>The bagworm genome reveals a unique fibroin gene that provides high tensile strength.</title>
        <authorList>
            <person name="Kono N."/>
            <person name="Nakamura H."/>
            <person name="Ohtoshi R."/>
            <person name="Tomita M."/>
            <person name="Numata K."/>
            <person name="Arakawa K."/>
        </authorList>
    </citation>
    <scope>NUCLEOTIDE SEQUENCE [LARGE SCALE GENOMIC DNA]</scope>
</reference>
<name>A0A4C1VDB4_EUMVA</name>
<organism evidence="1 2">
    <name type="scientific">Eumeta variegata</name>
    <name type="common">Bagworm moth</name>
    <name type="synonym">Eumeta japonica</name>
    <dbReference type="NCBI Taxonomy" id="151549"/>
    <lineage>
        <taxon>Eukaryota</taxon>
        <taxon>Metazoa</taxon>
        <taxon>Ecdysozoa</taxon>
        <taxon>Arthropoda</taxon>
        <taxon>Hexapoda</taxon>
        <taxon>Insecta</taxon>
        <taxon>Pterygota</taxon>
        <taxon>Neoptera</taxon>
        <taxon>Endopterygota</taxon>
        <taxon>Lepidoptera</taxon>
        <taxon>Glossata</taxon>
        <taxon>Ditrysia</taxon>
        <taxon>Tineoidea</taxon>
        <taxon>Psychidae</taxon>
        <taxon>Oiketicinae</taxon>
        <taxon>Eumeta</taxon>
    </lineage>
</organism>
<keyword evidence="2" id="KW-1185">Reference proteome</keyword>
<evidence type="ECO:0000313" key="1">
    <source>
        <dbReference type="EMBL" id="GBP36796.1"/>
    </source>
</evidence>
<accession>A0A4C1VDB4</accession>
<dbReference type="Proteomes" id="UP000299102">
    <property type="component" value="Unassembled WGS sequence"/>
</dbReference>
<evidence type="ECO:0000313" key="2">
    <source>
        <dbReference type="Proteomes" id="UP000299102"/>
    </source>
</evidence>
<dbReference type="AlphaFoldDB" id="A0A4C1VDB4"/>
<proteinExistence type="predicted"/>
<dbReference type="EMBL" id="BGZK01000323">
    <property type="protein sequence ID" value="GBP36796.1"/>
    <property type="molecule type" value="Genomic_DNA"/>
</dbReference>
<comment type="caution">
    <text evidence="1">The sequence shown here is derived from an EMBL/GenBank/DDBJ whole genome shotgun (WGS) entry which is preliminary data.</text>
</comment>
<protein>
    <submittedName>
        <fullName evidence="1">Uncharacterized protein</fullName>
    </submittedName>
</protein>
<sequence length="154" mass="17294">MADVKMTDGRDVRSPGRVASRAKTIYLHRRCIQERSKYEAEHRIDREEMLLLCLVTLRDSLLSYKGIICSRDPLLKKAFTISSIALLKGNTQIWALGGEFGRIRHQALGRSLLAKKCCFSGIVIGTVEERRSVNMTPTIGDEGNIMMVPIGNMK</sequence>